<evidence type="ECO:0000313" key="1">
    <source>
        <dbReference type="EMBL" id="SDW99165.1"/>
    </source>
</evidence>
<reference evidence="2" key="1">
    <citation type="submission" date="2016-10" db="EMBL/GenBank/DDBJ databases">
        <authorList>
            <person name="Varghese N."/>
            <person name="Submissions S."/>
        </authorList>
    </citation>
    <scope>NUCLEOTIDE SEQUENCE [LARGE SCALE GENOMIC DNA]</scope>
    <source>
        <strain evidence="2">DSM 27839</strain>
    </source>
</reference>
<dbReference type="STRING" id="985054.SAMN05444358_102137"/>
<dbReference type="OrthoDB" id="8883291at2"/>
<keyword evidence="2" id="KW-1185">Reference proteome</keyword>
<gene>
    <name evidence="1" type="ORF">SAMN05444358_102137</name>
</gene>
<sequence>MSNQYFHRRDILKTVLSAPALILTTSVSRASSAPTKRDPLPVFSRQIHSGHSLTDAAIWMGEGWPDKHYAKLLKTLGRGKPNIARSTVPGSTMLYRQENEPEGGWNDIADYEAIIITERNDTYPFSVYEDKYKWINEIRAERRQTMTDWFKRSQKIGNNGQGSEFFYYTPWPGHSNYTRPDEKHVYIPKNWRDRLLHDEVEHLDVASAAERNVGSDGKIWIVPGNAMMMRIYDDAEAGKVPGIADGEAFLTSPDWWGDDVHPTGFGSLALAYLHMYVVHHVDPRGKVYARIDLDPAPNSEQATYIQEMIYDLIQNYPRAGVV</sequence>
<proteinExistence type="predicted"/>
<protein>
    <submittedName>
        <fullName evidence="1">Uncharacterized protein</fullName>
    </submittedName>
</protein>
<name>A0A1H2Y2H9_9RHOB</name>
<evidence type="ECO:0000313" key="2">
    <source>
        <dbReference type="Proteomes" id="UP000183400"/>
    </source>
</evidence>
<dbReference type="RefSeq" id="WP_143030553.1">
    <property type="nucleotide sequence ID" value="NZ_FNNP01000002.1"/>
</dbReference>
<dbReference type="AlphaFoldDB" id="A0A1H2Y2H9"/>
<dbReference type="EMBL" id="FNNP01000002">
    <property type="protein sequence ID" value="SDW99165.1"/>
    <property type="molecule type" value="Genomic_DNA"/>
</dbReference>
<dbReference type="Proteomes" id="UP000183400">
    <property type="component" value="Unassembled WGS sequence"/>
</dbReference>
<organism evidence="1 2">
    <name type="scientific">Ruegeria halocynthiae</name>
    <dbReference type="NCBI Taxonomy" id="985054"/>
    <lineage>
        <taxon>Bacteria</taxon>
        <taxon>Pseudomonadati</taxon>
        <taxon>Pseudomonadota</taxon>
        <taxon>Alphaproteobacteria</taxon>
        <taxon>Rhodobacterales</taxon>
        <taxon>Roseobacteraceae</taxon>
        <taxon>Ruegeria</taxon>
    </lineage>
</organism>
<accession>A0A1H2Y2H9</accession>